<geneLocation type="plasmid" evidence="2">
    <name>unnamed</name>
</geneLocation>
<evidence type="ECO:0000313" key="2">
    <source>
        <dbReference type="EMBL" id="MDZ5455121.1"/>
    </source>
</evidence>
<comment type="caution">
    <text evidence="2">The sequence shown here is derived from an EMBL/GenBank/DDBJ whole genome shotgun (WGS) entry which is preliminary data.</text>
</comment>
<dbReference type="Pfam" id="PF12680">
    <property type="entry name" value="SnoaL_2"/>
    <property type="match status" value="1"/>
</dbReference>
<dbReference type="EMBL" id="JAXOJX010000001">
    <property type="protein sequence ID" value="MDZ5455121.1"/>
    <property type="molecule type" value="Genomic_DNA"/>
</dbReference>
<protein>
    <submittedName>
        <fullName evidence="2">Nuclear transport factor 2 family protein</fullName>
    </submittedName>
</protein>
<proteinExistence type="predicted"/>
<dbReference type="Proteomes" id="UP001293718">
    <property type="component" value="Unassembled WGS sequence"/>
</dbReference>
<dbReference type="Gene3D" id="3.10.450.50">
    <property type="match status" value="1"/>
</dbReference>
<evidence type="ECO:0000313" key="3">
    <source>
        <dbReference type="Proteomes" id="UP001293718"/>
    </source>
</evidence>
<keyword evidence="2" id="KW-0614">Plasmid</keyword>
<accession>A0ABU5I921</accession>
<feature type="domain" description="SnoaL-like" evidence="1">
    <location>
        <begin position="14"/>
        <end position="111"/>
    </location>
</feature>
<sequence length="134" mass="14613">MTDTTTQDNKRVAAAFLHAIERGDAPGLQALLAPGFSWWVAGWGERSRKAFLDAVSRTMRAFDERRVTPTGVTAEADRVAVEAQGHFERPGLVYRNTYHYLFIVRDGLIASGREYFDTAAAAAAFGPPPDGATP</sequence>
<dbReference type="InterPro" id="IPR037401">
    <property type="entry name" value="SnoaL-like"/>
</dbReference>
<gene>
    <name evidence="2" type="ORF">SM757_00900</name>
</gene>
<dbReference type="SUPFAM" id="SSF54427">
    <property type="entry name" value="NTF2-like"/>
    <property type="match status" value="1"/>
</dbReference>
<name>A0ABU5I921_9BURK</name>
<dbReference type="RefSeq" id="WP_043458230.1">
    <property type="nucleotide sequence ID" value="NZ_JAXOJX010000001.1"/>
</dbReference>
<reference evidence="2 3" key="1">
    <citation type="submission" date="2023-11" db="EMBL/GenBank/DDBJ databases">
        <title>Draft genome of Azohydromonas lata strain H1 (DSM1123), a polyhydroxyalkanoate producer.</title>
        <authorList>
            <person name="Traversa D."/>
            <person name="D'Addabbo P."/>
            <person name="Pazzani C."/>
            <person name="Manzari C."/>
            <person name="Chiara M."/>
            <person name="Scrascia M."/>
        </authorList>
    </citation>
    <scope>NUCLEOTIDE SEQUENCE [LARGE SCALE GENOMIC DNA]</scope>
    <source>
        <strain evidence="2 3">H1</strain>
        <plasmid evidence="2">unnamed</plasmid>
    </source>
</reference>
<dbReference type="InterPro" id="IPR032710">
    <property type="entry name" value="NTF2-like_dom_sf"/>
</dbReference>
<keyword evidence="3" id="KW-1185">Reference proteome</keyword>
<evidence type="ECO:0000259" key="1">
    <source>
        <dbReference type="Pfam" id="PF12680"/>
    </source>
</evidence>
<organism evidence="2 3">
    <name type="scientific">Azohydromonas lata</name>
    <dbReference type="NCBI Taxonomy" id="45677"/>
    <lineage>
        <taxon>Bacteria</taxon>
        <taxon>Pseudomonadati</taxon>
        <taxon>Pseudomonadota</taxon>
        <taxon>Betaproteobacteria</taxon>
        <taxon>Burkholderiales</taxon>
        <taxon>Sphaerotilaceae</taxon>
        <taxon>Azohydromonas</taxon>
    </lineage>
</organism>